<proteinExistence type="predicted"/>
<dbReference type="Proteomes" id="UP001489004">
    <property type="component" value="Unassembled WGS sequence"/>
</dbReference>
<evidence type="ECO:0000313" key="2">
    <source>
        <dbReference type="Proteomes" id="UP001489004"/>
    </source>
</evidence>
<reference evidence="1 2" key="1">
    <citation type="journal article" date="2024" name="Nat. Commun.">
        <title>Phylogenomics reveals the evolutionary origins of lichenization in chlorophyte algae.</title>
        <authorList>
            <person name="Puginier C."/>
            <person name="Libourel C."/>
            <person name="Otte J."/>
            <person name="Skaloud P."/>
            <person name="Haon M."/>
            <person name="Grisel S."/>
            <person name="Petersen M."/>
            <person name="Berrin J.G."/>
            <person name="Delaux P.M."/>
            <person name="Dal Grande F."/>
            <person name="Keller J."/>
        </authorList>
    </citation>
    <scope>NUCLEOTIDE SEQUENCE [LARGE SCALE GENOMIC DNA]</scope>
    <source>
        <strain evidence="1 2">SAG 2043</strain>
    </source>
</reference>
<dbReference type="EMBL" id="JALJOR010000002">
    <property type="protein sequence ID" value="KAK9823784.1"/>
    <property type="molecule type" value="Genomic_DNA"/>
</dbReference>
<protein>
    <submittedName>
        <fullName evidence="1">Uncharacterized protein</fullName>
    </submittedName>
</protein>
<accession>A0AAW1QQR1</accession>
<organism evidence="1 2">
    <name type="scientific">[Myrmecia] bisecta</name>
    <dbReference type="NCBI Taxonomy" id="41462"/>
    <lineage>
        <taxon>Eukaryota</taxon>
        <taxon>Viridiplantae</taxon>
        <taxon>Chlorophyta</taxon>
        <taxon>core chlorophytes</taxon>
        <taxon>Trebouxiophyceae</taxon>
        <taxon>Trebouxiales</taxon>
        <taxon>Trebouxiaceae</taxon>
        <taxon>Myrmecia</taxon>
    </lineage>
</organism>
<name>A0AAW1QQR1_9CHLO</name>
<sequence length="68" mass="7346">MLPVAPASVFTGRQQHLSASAALQGYHRYHQNVPDDRKHLKIWPTAMPKGPGLAALVISFGKLLGSLV</sequence>
<keyword evidence="2" id="KW-1185">Reference proteome</keyword>
<comment type="caution">
    <text evidence="1">The sequence shown here is derived from an EMBL/GenBank/DDBJ whole genome shotgun (WGS) entry which is preliminary data.</text>
</comment>
<dbReference type="AlphaFoldDB" id="A0AAW1QQR1"/>
<gene>
    <name evidence="1" type="ORF">WJX72_005472</name>
</gene>
<evidence type="ECO:0000313" key="1">
    <source>
        <dbReference type="EMBL" id="KAK9823784.1"/>
    </source>
</evidence>